<reference evidence="2 3" key="1">
    <citation type="journal article" date="2019" name="Int. J. Syst. Evol. Microbiol.">
        <title>The Global Catalogue of Microorganisms (GCM) 10K type strain sequencing project: providing services to taxonomists for standard genome sequencing and annotation.</title>
        <authorList>
            <consortium name="The Broad Institute Genomics Platform"/>
            <consortium name="The Broad Institute Genome Sequencing Center for Infectious Disease"/>
            <person name="Wu L."/>
            <person name="Ma J."/>
        </authorList>
    </citation>
    <scope>NUCLEOTIDE SEQUENCE [LARGE SCALE GENOMIC DNA]</scope>
    <source>
        <strain evidence="2 3">JCM 11117</strain>
    </source>
</reference>
<comment type="caution">
    <text evidence="2">The sequence shown here is derived from an EMBL/GenBank/DDBJ whole genome shotgun (WGS) entry which is preliminary data.</text>
</comment>
<dbReference type="SUPFAM" id="SSF52218">
    <property type="entry name" value="Flavoproteins"/>
    <property type="match status" value="1"/>
</dbReference>
<evidence type="ECO:0000313" key="2">
    <source>
        <dbReference type="EMBL" id="GAA0896544.1"/>
    </source>
</evidence>
<organism evidence="2 3">
    <name type="scientific">Pseudonocardia zijingensis</name>
    <dbReference type="NCBI Taxonomy" id="153376"/>
    <lineage>
        <taxon>Bacteria</taxon>
        <taxon>Bacillati</taxon>
        <taxon>Actinomycetota</taxon>
        <taxon>Actinomycetes</taxon>
        <taxon>Pseudonocardiales</taxon>
        <taxon>Pseudonocardiaceae</taxon>
        <taxon>Pseudonocardia</taxon>
    </lineage>
</organism>
<name>A0ABN1N7R7_9PSEU</name>
<dbReference type="InterPro" id="IPR005025">
    <property type="entry name" value="FMN_Rdtase-like_dom"/>
</dbReference>
<proteinExistence type="predicted"/>
<evidence type="ECO:0000259" key="1">
    <source>
        <dbReference type="Pfam" id="PF03358"/>
    </source>
</evidence>
<dbReference type="EMBL" id="BAAAHP010000174">
    <property type="protein sequence ID" value="GAA0896544.1"/>
    <property type="molecule type" value="Genomic_DNA"/>
</dbReference>
<dbReference type="Proteomes" id="UP001499967">
    <property type="component" value="Unassembled WGS sequence"/>
</dbReference>
<feature type="domain" description="NADPH-dependent FMN reductase-like" evidence="1">
    <location>
        <begin position="11"/>
        <end position="160"/>
    </location>
</feature>
<evidence type="ECO:0000313" key="3">
    <source>
        <dbReference type="Proteomes" id="UP001499967"/>
    </source>
</evidence>
<sequence>MATTDGTLTALALNCTLTPGPGESSTEKMAGQVLDALAGHGVSGEVVRVVDHDVHPGVQADMGDGDAWPAIREKVLAADILVMATPTWLGNMSSVAQRVLERLDAELSETDDAGRPILFGKVAVTAVVGNEDGAHAITAALFQGLNDVGFTVPAQGGVYWNGEAMTGTDYKDLSDTPEAVATVQKTLAANAAHLARLLRSAVYPAT</sequence>
<dbReference type="Gene3D" id="3.40.50.360">
    <property type="match status" value="1"/>
</dbReference>
<keyword evidence="3" id="KW-1185">Reference proteome</keyword>
<dbReference type="InterPro" id="IPR029039">
    <property type="entry name" value="Flavoprotein-like_sf"/>
</dbReference>
<accession>A0ABN1N7R7</accession>
<dbReference type="Pfam" id="PF03358">
    <property type="entry name" value="FMN_red"/>
    <property type="match status" value="1"/>
</dbReference>
<gene>
    <name evidence="2" type="ORF">GCM10009559_55340</name>
</gene>
<dbReference type="RefSeq" id="WP_343944538.1">
    <property type="nucleotide sequence ID" value="NZ_BAAAHP010000174.1"/>
</dbReference>
<protein>
    <submittedName>
        <fullName evidence="2">NAD(P)H-dependent oxidoreductase</fullName>
    </submittedName>
</protein>